<dbReference type="PANTHER" id="PTHR33181">
    <property type="entry name" value="OS01G0778500 PROTEIN"/>
    <property type="match status" value="1"/>
</dbReference>
<gene>
    <name evidence="1" type="ORF">CITCOLO1_LOCUS14580</name>
</gene>
<keyword evidence="2" id="KW-1185">Reference proteome</keyword>
<organism evidence="1 2">
    <name type="scientific">Citrullus colocynthis</name>
    <name type="common">colocynth</name>
    <dbReference type="NCBI Taxonomy" id="252529"/>
    <lineage>
        <taxon>Eukaryota</taxon>
        <taxon>Viridiplantae</taxon>
        <taxon>Streptophyta</taxon>
        <taxon>Embryophyta</taxon>
        <taxon>Tracheophyta</taxon>
        <taxon>Spermatophyta</taxon>
        <taxon>Magnoliopsida</taxon>
        <taxon>eudicotyledons</taxon>
        <taxon>Gunneridae</taxon>
        <taxon>Pentapetalae</taxon>
        <taxon>rosids</taxon>
        <taxon>fabids</taxon>
        <taxon>Cucurbitales</taxon>
        <taxon>Cucurbitaceae</taxon>
        <taxon>Benincaseae</taxon>
        <taxon>Citrullus</taxon>
    </lineage>
</organism>
<reference evidence="1 2" key="1">
    <citation type="submission" date="2024-03" db="EMBL/GenBank/DDBJ databases">
        <authorList>
            <person name="Gkanogiannis A."/>
            <person name="Becerra Lopez-Lavalle L."/>
        </authorList>
    </citation>
    <scope>NUCLEOTIDE SEQUENCE [LARGE SCALE GENOMIC DNA]</scope>
</reference>
<proteinExistence type="predicted"/>
<dbReference type="EMBL" id="OZ021739">
    <property type="protein sequence ID" value="CAK9322432.1"/>
    <property type="molecule type" value="Genomic_DNA"/>
</dbReference>
<accession>A0ABP0YVH2</accession>
<dbReference type="PANTHER" id="PTHR33181:SF19">
    <property type="entry name" value="OS04G0658200 PROTEIN"/>
    <property type="match status" value="1"/>
</dbReference>
<evidence type="ECO:0000313" key="2">
    <source>
        <dbReference type="Proteomes" id="UP001642487"/>
    </source>
</evidence>
<evidence type="ECO:0000313" key="1">
    <source>
        <dbReference type="EMBL" id="CAK9322432.1"/>
    </source>
</evidence>
<dbReference type="Proteomes" id="UP001642487">
    <property type="component" value="Chromosome 5"/>
</dbReference>
<name>A0ABP0YVH2_9ROSI</name>
<protein>
    <submittedName>
        <fullName evidence="1">Uncharacterized protein</fullName>
    </submittedName>
</protein>
<sequence length="100" mass="11796">MIFPVRRVWLAVYGRLKSRKNDEGLLKLHDDVETCGYEDVKVMWEILRRSEAELINHHPQTRRKQKPFWKAFLWSNPNSNPSTKIPKITSFPTFTPVSVS</sequence>